<dbReference type="PROSITE" id="PS50082">
    <property type="entry name" value="WD_REPEATS_2"/>
    <property type="match status" value="4"/>
</dbReference>
<dbReference type="EMBL" id="AZHW01000351">
    <property type="protein sequence ID" value="ETX00339.1"/>
    <property type="molecule type" value="Genomic_DNA"/>
</dbReference>
<accession>W4LQM0</accession>
<dbReference type="GO" id="GO:0000027">
    <property type="term" value="P:ribosomal large subunit assembly"/>
    <property type="evidence" value="ECO:0007669"/>
    <property type="project" value="TreeGrafter"/>
</dbReference>
<feature type="repeat" description="WD" evidence="3">
    <location>
        <begin position="307"/>
        <end position="342"/>
    </location>
</feature>
<sequence length="342" mass="36615">MPGVSRRQTEDLVPQWFADIGDYVTSVTWSPCGQILAAAANGPIQLLDGASGASLHQLSGHGFGTLDLSWSPDGTYLASAGQDGTTRLWDAARGVEVAVLEGGADWVEHVAWSPLGDLVATAAGKHLKLWHPDGTLYHHIQPHPSTIAGLAWNTDGTQLASICYGGIWLWLPGKADPEDGLACQDSLISMAWSPNGRYMASGTQGAAVQVWNLKTDQNSELSGYPTKVRVVAWDAKSRYLATGGATDLALWKFSPTKLAQDAPTVLEGHERIIVALAFQGQGPLLASGGEDGEVYLWQPTRRQPLGRGRHEAAISQLAWHPQDQWLASGDAEGQLTTWQNAV</sequence>
<proteinExistence type="predicted"/>
<feature type="repeat" description="WD" evidence="3">
    <location>
        <begin position="58"/>
        <end position="99"/>
    </location>
</feature>
<gene>
    <name evidence="4" type="ORF">ETSY1_11615</name>
</gene>
<evidence type="ECO:0000313" key="4">
    <source>
        <dbReference type="EMBL" id="ETX00339.1"/>
    </source>
</evidence>
<comment type="caution">
    <text evidence="4">The sequence shown here is derived from an EMBL/GenBank/DDBJ whole genome shotgun (WGS) entry which is preliminary data.</text>
</comment>
<feature type="repeat" description="WD" evidence="3">
    <location>
        <begin position="184"/>
        <end position="221"/>
    </location>
</feature>
<keyword evidence="5" id="KW-1185">Reference proteome</keyword>
<name>W4LQM0_ENTF1</name>
<evidence type="ECO:0000256" key="2">
    <source>
        <dbReference type="ARBA" id="ARBA00022737"/>
    </source>
</evidence>
<organism evidence="4 5">
    <name type="scientific">Entotheonella factor</name>
    <dbReference type="NCBI Taxonomy" id="1429438"/>
    <lineage>
        <taxon>Bacteria</taxon>
        <taxon>Pseudomonadati</taxon>
        <taxon>Nitrospinota/Tectimicrobiota group</taxon>
        <taxon>Candidatus Tectimicrobiota</taxon>
        <taxon>Candidatus Entotheonellia</taxon>
        <taxon>Candidatus Entotheonellales</taxon>
        <taxon>Candidatus Entotheonellaceae</taxon>
        <taxon>Candidatus Entotheonella</taxon>
    </lineage>
</organism>
<evidence type="ECO:0000313" key="5">
    <source>
        <dbReference type="Proteomes" id="UP000019141"/>
    </source>
</evidence>
<dbReference type="Pfam" id="PF00400">
    <property type="entry name" value="WD40"/>
    <property type="match status" value="5"/>
</dbReference>
<dbReference type="PROSITE" id="PS50294">
    <property type="entry name" value="WD_REPEATS_REGION"/>
    <property type="match status" value="3"/>
</dbReference>
<dbReference type="InterPro" id="IPR001680">
    <property type="entry name" value="WD40_rpt"/>
</dbReference>
<dbReference type="Gene3D" id="2.130.10.10">
    <property type="entry name" value="YVTN repeat-like/Quinoprotein amine dehydrogenase"/>
    <property type="match status" value="3"/>
</dbReference>
<keyword evidence="1 3" id="KW-0853">WD repeat</keyword>
<dbReference type="InterPro" id="IPR015943">
    <property type="entry name" value="WD40/YVTN_repeat-like_dom_sf"/>
</dbReference>
<reference evidence="4 5" key="1">
    <citation type="journal article" date="2014" name="Nature">
        <title>An environmental bacterial taxon with a large and distinct metabolic repertoire.</title>
        <authorList>
            <person name="Wilson M.C."/>
            <person name="Mori T."/>
            <person name="Ruckert C."/>
            <person name="Uria A.R."/>
            <person name="Helf M.J."/>
            <person name="Takada K."/>
            <person name="Gernert C."/>
            <person name="Steffens U.A."/>
            <person name="Heycke N."/>
            <person name="Schmitt S."/>
            <person name="Rinke C."/>
            <person name="Helfrich E.J."/>
            <person name="Brachmann A.O."/>
            <person name="Gurgui C."/>
            <person name="Wakimoto T."/>
            <person name="Kracht M."/>
            <person name="Crusemann M."/>
            <person name="Hentschel U."/>
            <person name="Abe I."/>
            <person name="Matsunaga S."/>
            <person name="Kalinowski J."/>
            <person name="Takeyama H."/>
            <person name="Piel J."/>
        </authorList>
    </citation>
    <scope>NUCLEOTIDE SEQUENCE [LARGE SCALE GENOMIC DNA]</scope>
    <source>
        <strain evidence="5">TSY1</strain>
    </source>
</reference>
<dbReference type="SMART" id="SM00320">
    <property type="entry name" value="WD40"/>
    <property type="match status" value="8"/>
</dbReference>
<dbReference type="PANTHER" id="PTHR19848:SF8">
    <property type="entry name" value="F-BOX AND WD REPEAT DOMAIN CONTAINING 7"/>
    <property type="match status" value="1"/>
</dbReference>
<evidence type="ECO:0000256" key="1">
    <source>
        <dbReference type="ARBA" id="ARBA00022574"/>
    </source>
</evidence>
<dbReference type="PANTHER" id="PTHR19848">
    <property type="entry name" value="WD40 REPEAT PROTEIN"/>
    <property type="match status" value="1"/>
</dbReference>
<keyword evidence="2" id="KW-0677">Repeat</keyword>
<feature type="repeat" description="WD" evidence="3">
    <location>
        <begin position="266"/>
        <end position="298"/>
    </location>
</feature>
<dbReference type="PATRIC" id="fig|1429438.4.peg.2346"/>
<evidence type="ECO:0000256" key="3">
    <source>
        <dbReference type="PROSITE-ProRule" id="PRU00221"/>
    </source>
</evidence>
<dbReference type="InterPro" id="IPR036322">
    <property type="entry name" value="WD40_repeat_dom_sf"/>
</dbReference>
<dbReference type="AlphaFoldDB" id="W4LQM0"/>
<protein>
    <submittedName>
        <fullName evidence="4">Uncharacterized protein</fullName>
    </submittedName>
</protein>
<dbReference type="SUPFAM" id="SSF50978">
    <property type="entry name" value="WD40 repeat-like"/>
    <property type="match status" value="1"/>
</dbReference>
<dbReference type="HOGENOM" id="CLU_067065_0_0_7"/>
<dbReference type="Proteomes" id="UP000019141">
    <property type="component" value="Unassembled WGS sequence"/>
</dbReference>